<gene>
    <name evidence="1" type="ORF">CYLTODRAFT_491152</name>
</gene>
<keyword evidence="2" id="KW-1185">Reference proteome</keyword>
<accession>A0A0D7B9H9</accession>
<dbReference type="Proteomes" id="UP000054007">
    <property type="component" value="Unassembled WGS sequence"/>
</dbReference>
<evidence type="ECO:0008006" key="3">
    <source>
        <dbReference type="Google" id="ProtNLM"/>
    </source>
</evidence>
<proteinExistence type="predicted"/>
<evidence type="ECO:0000313" key="1">
    <source>
        <dbReference type="EMBL" id="KIY66809.1"/>
    </source>
</evidence>
<name>A0A0D7B9H9_9AGAR</name>
<evidence type="ECO:0000313" key="2">
    <source>
        <dbReference type="Proteomes" id="UP000054007"/>
    </source>
</evidence>
<dbReference type="Gene3D" id="3.80.10.10">
    <property type="entry name" value="Ribonuclease Inhibitor"/>
    <property type="match status" value="1"/>
</dbReference>
<dbReference type="AlphaFoldDB" id="A0A0D7B9H9"/>
<dbReference type="EMBL" id="KN880543">
    <property type="protein sequence ID" value="KIY66809.1"/>
    <property type="molecule type" value="Genomic_DNA"/>
</dbReference>
<protein>
    <recommendedName>
        <fullName evidence="3">F-box domain-containing protein</fullName>
    </recommendedName>
</protein>
<organism evidence="1 2">
    <name type="scientific">Cylindrobasidium torrendii FP15055 ss-10</name>
    <dbReference type="NCBI Taxonomy" id="1314674"/>
    <lineage>
        <taxon>Eukaryota</taxon>
        <taxon>Fungi</taxon>
        <taxon>Dikarya</taxon>
        <taxon>Basidiomycota</taxon>
        <taxon>Agaricomycotina</taxon>
        <taxon>Agaricomycetes</taxon>
        <taxon>Agaricomycetidae</taxon>
        <taxon>Agaricales</taxon>
        <taxon>Marasmiineae</taxon>
        <taxon>Physalacriaceae</taxon>
        <taxon>Cylindrobasidium</taxon>
    </lineage>
</organism>
<sequence>MAQEQRDLSLSQRLKKMVIEERTTANSLPPEIKGLITRKLGNLSPSSLSSLGLVWKDAWHDIRTTRFESIEFVDSSTSGRRCWQLLSLLRSSPNVATYILRISVGSEICMGCRLGKRGGPGKDRKWLAEILVMASRLEALVLHNACPALMNDVSDELGFSSLRAAFRTSLVQSLDLSDYAFVTPADLLEFMHEFPSLNRLRFNSIPKRGAQLDSYLWQQPLPRHEQVTSFTIGYVSTIDVKFLDLVAREPILPNVTHFGLLPPSQLNFLPVVRRLLLRWPSLIQLNLPPSCNAFYPGQMHLQFPSTLTTLFINIDCTANPLNYWASTLYNNETVGRVIVRFDYWMDRLISRMPDTDAIARFDDALADRADYLDWQDVLIGSKRHTRDVPLQTARNWVCAVFPKVAKKFFAGMPSEPMSGVVYKGPFASRCNETVFTSIPSYFTT</sequence>
<reference evidence="1 2" key="1">
    <citation type="journal article" date="2015" name="Fungal Genet. Biol.">
        <title>Evolution of novel wood decay mechanisms in Agaricales revealed by the genome sequences of Fistulina hepatica and Cylindrobasidium torrendii.</title>
        <authorList>
            <person name="Floudas D."/>
            <person name="Held B.W."/>
            <person name="Riley R."/>
            <person name="Nagy L.G."/>
            <person name="Koehler G."/>
            <person name="Ransdell A.S."/>
            <person name="Younus H."/>
            <person name="Chow J."/>
            <person name="Chiniquy J."/>
            <person name="Lipzen A."/>
            <person name="Tritt A."/>
            <person name="Sun H."/>
            <person name="Haridas S."/>
            <person name="LaButti K."/>
            <person name="Ohm R.A."/>
            <person name="Kues U."/>
            <person name="Blanchette R.A."/>
            <person name="Grigoriev I.V."/>
            <person name="Minto R.E."/>
            <person name="Hibbett D.S."/>
        </authorList>
    </citation>
    <scope>NUCLEOTIDE SEQUENCE [LARGE SCALE GENOMIC DNA]</scope>
    <source>
        <strain evidence="1 2">FP15055 ss-10</strain>
    </source>
</reference>
<dbReference type="InterPro" id="IPR032675">
    <property type="entry name" value="LRR_dom_sf"/>
</dbReference>